<gene>
    <name evidence="2" type="ORF">E2562_008597</name>
</gene>
<organism evidence="2 3">
    <name type="scientific">Oryza meyeriana var. granulata</name>
    <dbReference type="NCBI Taxonomy" id="110450"/>
    <lineage>
        <taxon>Eukaryota</taxon>
        <taxon>Viridiplantae</taxon>
        <taxon>Streptophyta</taxon>
        <taxon>Embryophyta</taxon>
        <taxon>Tracheophyta</taxon>
        <taxon>Spermatophyta</taxon>
        <taxon>Magnoliopsida</taxon>
        <taxon>Liliopsida</taxon>
        <taxon>Poales</taxon>
        <taxon>Poaceae</taxon>
        <taxon>BOP clade</taxon>
        <taxon>Oryzoideae</taxon>
        <taxon>Oryzeae</taxon>
        <taxon>Oryzinae</taxon>
        <taxon>Oryza</taxon>
        <taxon>Oryza meyeriana</taxon>
    </lineage>
</organism>
<dbReference type="EMBL" id="SPHZ02000010">
    <property type="protein sequence ID" value="KAF0895283.1"/>
    <property type="molecule type" value="Genomic_DNA"/>
</dbReference>
<evidence type="ECO:0000256" key="1">
    <source>
        <dbReference type="SAM" id="Phobius"/>
    </source>
</evidence>
<evidence type="ECO:0000313" key="2">
    <source>
        <dbReference type="EMBL" id="KAF0895283.1"/>
    </source>
</evidence>
<dbReference type="Proteomes" id="UP000479710">
    <property type="component" value="Unassembled WGS sequence"/>
</dbReference>
<evidence type="ECO:0000313" key="3">
    <source>
        <dbReference type="Proteomes" id="UP000479710"/>
    </source>
</evidence>
<comment type="caution">
    <text evidence="2">The sequence shown here is derived from an EMBL/GenBank/DDBJ whole genome shotgun (WGS) entry which is preliminary data.</text>
</comment>
<keyword evidence="1" id="KW-0812">Transmembrane</keyword>
<protein>
    <submittedName>
        <fullName evidence="2">Uncharacterized protein</fullName>
    </submittedName>
</protein>
<reference evidence="2 3" key="1">
    <citation type="submission" date="2019-11" db="EMBL/GenBank/DDBJ databases">
        <title>Whole genome sequence of Oryza granulata.</title>
        <authorList>
            <person name="Li W."/>
        </authorList>
    </citation>
    <scope>NUCLEOTIDE SEQUENCE [LARGE SCALE GENOMIC DNA]</scope>
    <source>
        <strain evidence="3">cv. Menghai</strain>
        <tissue evidence="2">Leaf</tissue>
    </source>
</reference>
<sequence length="166" mass="17993">MSFVCRRCTTLELVATGGGGMRGDAADRREDREHRPSARLHAVARHSAAPAVLQEMLVVGVATGLMFLVLVGDARWWRKLGLVRTPDSVDEANEKATVAVGIAVDSFSSDCERHGIDEVVEDSDEVRYVLDSFAGETEVADSQVVVAVAELADYVHVDGLRANNRE</sequence>
<keyword evidence="1" id="KW-1133">Transmembrane helix</keyword>
<accession>A0A6G1C6U0</accession>
<keyword evidence="3" id="KW-1185">Reference proteome</keyword>
<name>A0A6G1C6U0_9ORYZ</name>
<keyword evidence="1" id="KW-0472">Membrane</keyword>
<proteinExistence type="predicted"/>
<dbReference type="AlphaFoldDB" id="A0A6G1C6U0"/>
<feature type="transmembrane region" description="Helical" evidence="1">
    <location>
        <begin position="56"/>
        <end position="74"/>
    </location>
</feature>